<accession>W2RLV1</accession>
<dbReference type="PANTHER" id="PTHR28595">
    <property type="entry name" value="39S RIBOSOMAL PROTEIN L54, MITOCHONDRIAL"/>
    <property type="match status" value="1"/>
</dbReference>
<dbReference type="AlphaFoldDB" id="W2RLV1"/>
<dbReference type="InParanoid" id="W2RLV1"/>
<dbReference type="OrthoDB" id="10252718at2759"/>
<reference evidence="9 10" key="1">
    <citation type="submission" date="2013-03" db="EMBL/GenBank/DDBJ databases">
        <title>The Genome Sequence of Phialophora europaea CBS 101466.</title>
        <authorList>
            <consortium name="The Broad Institute Genomics Platform"/>
            <person name="Cuomo C."/>
            <person name="de Hoog S."/>
            <person name="Gorbushina A."/>
            <person name="Walker B."/>
            <person name="Young S.K."/>
            <person name="Zeng Q."/>
            <person name="Gargeya S."/>
            <person name="Fitzgerald M."/>
            <person name="Haas B."/>
            <person name="Abouelleil A."/>
            <person name="Allen A.W."/>
            <person name="Alvarado L."/>
            <person name="Arachchi H.M."/>
            <person name="Berlin A.M."/>
            <person name="Chapman S.B."/>
            <person name="Gainer-Dewar J."/>
            <person name="Goldberg J."/>
            <person name="Griggs A."/>
            <person name="Gujja S."/>
            <person name="Hansen M."/>
            <person name="Howarth C."/>
            <person name="Imamovic A."/>
            <person name="Ireland A."/>
            <person name="Larimer J."/>
            <person name="McCowan C."/>
            <person name="Murphy C."/>
            <person name="Pearson M."/>
            <person name="Poon T.W."/>
            <person name="Priest M."/>
            <person name="Roberts A."/>
            <person name="Saif S."/>
            <person name="Shea T."/>
            <person name="Sisk P."/>
            <person name="Sykes S."/>
            <person name="Wortman J."/>
            <person name="Nusbaum C."/>
            <person name="Birren B."/>
        </authorList>
    </citation>
    <scope>NUCLEOTIDE SEQUENCE [LARGE SCALE GENOMIC DNA]</scope>
    <source>
        <strain evidence="9 10">CBS 101466</strain>
    </source>
</reference>
<dbReference type="Proteomes" id="UP000030752">
    <property type="component" value="Unassembled WGS sequence"/>
</dbReference>
<dbReference type="VEuPathDB" id="FungiDB:HMPREF1541_08433"/>
<feature type="compositionally biased region" description="Low complexity" evidence="8">
    <location>
        <begin position="46"/>
        <end position="60"/>
    </location>
</feature>
<keyword evidence="2" id="KW-0809">Transit peptide</keyword>
<evidence type="ECO:0000313" key="9">
    <source>
        <dbReference type="EMBL" id="ETN37442.1"/>
    </source>
</evidence>
<feature type="compositionally biased region" description="Basic and acidic residues" evidence="8">
    <location>
        <begin position="192"/>
        <end position="204"/>
    </location>
</feature>
<evidence type="ECO:0000256" key="8">
    <source>
        <dbReference type="SAM" id="MobiDB-lite"/>
    </source>
</evidence>
<name>W2RLV1_CYPE1</name>
<organism evidence="9 10">
    <name type="scientific">Cyphellophora europaea (strain CBS 101466)</name>
    <name type="common">Phialophora europaea</name>
    <dbReference type="NCBI Taxonomy" id="1220924"/>
    <lineage>
        <taxon>Eukaryota</taxon>
        <taxon>Fungi</taxon>
        <taxon>Dikarya</taxon>
        <taxon>Ascomycota</taxon>
        <taxon>Pezizomycotina</taxon>
        <taxon>Eurotiomycetes</taxon>
        <taxon>Chaetothyriomycetidae</taxon>
        <taxon>Chaetothyriales</taxon>
        <taxon>Cyphellophoraceae</taxon>
        <taxon>Cyphellophora</taxon>
    </lineage>
</organism>
<evidence type="ECO:0000256" key="1">
    <source>
        <dbReference type="ARBA" id="ARBA00004173"/>
    </source>
</evidence>
<evidence type="ECO:0000256" key="7">
    <source>
        <dbReference type="ARBA" id="ARBA00035179"/>
    </source>
</evidence>
<dbReference type="EMBL" id="KB822724">
    <property type="protein sequence ID" value="ETN37442.1"/>
    <property type="molecule type" value="Genomic_DNA"/>
</dbReference>
<comment type="similarity">
    <text evidence="6">Belongs to the mitochondrion-specific ribosomal protein mL54 family.</text>
</comment>
<dbReference type="GO" id="GO:0003735">
    <property type="term" value="F:structural constituent of ribosome"/>
    <property type="evidence" value="ECO:0007669"/>
    <property type="project" value="TreeGrafter"/>
</dbReference>
<evidence type="ECO:0000256" key="6">
    <source>
        <dbReference type="ARBA" id="ARBA00033752"/>
    </source>
</evidence>
<evidence type="ECO:0000256" key="2">
    <source>
        <dbReference type="ARBA" id="ARBA00022946"/>
    </source>
</evidence>
<feature type="compositionally biased region" description="Polar residues" evidence="8">
    <location>
        <begin position="61"/>
        <end position="77"/>
    </location>
</feature>
<dbReference type="PANTHER" id="PTHR28595:SF1">
    <property type="entry name" value="LARGE RIBOSOMAL SUBUNIT PROTEIN ML54"/>
    <property type="match status" value="1"/>
</dbReference>
<evidence type="ECO:0000256" key="4">
    <source>
        <dbReference type="ARBA" id="ARBA00023128"/>
    </source>
</evidence>
<dbReference type="Pfam" id="PF08561">
    <property type="entry name" value="Ribosomal_L37"/>
    <property type="match status" value="1"/>
</dbReference>
<sequence>MAICSACRRAALSSLRLSSSRFIAYRTVATVPHTQNAAPANPPPSTAQQSTPATSSSNPTDTQPFSSPEISPQSTMQAAKADLKKIPGTTKLRGSIEGGAELRNINYIKGSPPVLAMEDDEYPEWLWTLLTPKASAIEGQLAKGDLAEMTKKQRQRYEKKQEKLRKSMPVQIPLHEQSIDLTPADASATESLSKRMELTKSQRDARRKSIRESNFLKTM</sequence>
<dbReference type="eggNOG" id="ENOG502S8RU">
    <property type="taxonomic scope" value="Eukaryota"/>
</dbReference>
<keyword evidence="10" id="KW-1185">Reference proteome</keyword>
<keyword evidence="5" id="KW-0687">Ribonucleoprotein</keyword>
<evidence type="ECO:0000313" key="10">
    <source>
        <dbReference type="Proteomes" id="UP000030752"/>
    </source>
</evidence>
<evidence type="ECO:0000256" key="5">
    <source>
        <dbReference type="ARBA" id="ARBA00023274"/>
    </source>
</evidence>
<proteinExistence type="inferred from homology"/>
<comment type="subcellular location">
    <subcellularLocation>
        <location evidence="1">Mitochondrion</location>
    </subcellularLocation>
</comment>
<dbReference type="InterPro" id="IPR013870">
    <property type="entry name" value="Ribosomal_mL54"/>
</dbReference>
<dbReference type="HOGENOM" id="CLU_086132_0_0_1"/>
<dbReference type="GeneID" id="19975772"/>
<feature type="region of interest" description="Disordered" evidence="8">
    <location>
        <begin position="34"/>
        <end position="93"/>
    </location>
</feature>
<feature type="region of interest" description="Disordered" evidence="8">
    <location>
        <begin position="179"/>
        <end position="219"/>
    </location>
</feature>
<dbReference type="GO" id="GO:0005762">
    <property type="term" value="C:mitochondrial large ribosomal subunit"/>
    <property type="evidence" value="ECO:0007669"/>
    <property type="project" value="TreeGrafter"/>
</dbReference>
<protein>
    <recommendedName>
        <fullName evidence="7">Large ribosomal subunit protein mL54</fullName>
    </recommendedName>
</protein>
<gene>
    <name evidence="9" type="ORF">HMPREF1541_08433</name>
</gene>
<dbReference type="RefSeq" id="XP_008720974.1">
    <property type="nucleotide sequence ID" value="XM_008722752.1"/>
</dbReference>
<keyword evidence="4" id="KW-0496">Mitochondrion</keyword>
<dbReference type="STRING" id="1220924.W2RLV1"/>
<evidence type="ECO:0000256" key="3">
    <source>
        <dbReference type="ARBA" id="ARBA00022980"/>
    </source>
</evidence>
<keyword evidence="3" id="KW-0689">Ribosomal protein</keyword>